<organism evidence="4 5">
    <name type="scientific">Nostoc sphaeroides CCNUC1</name>
    <dbReference type="NCBI Taxonomy" id="2653204"/>
    <lineage>
        <taxon>Bacteria</taxon>
        <taxon>Bacillati</taxon>
        <taxon>Cyanobacteriota</taxon>
        <taxon>Cyanophyceae</taxon>
        <taxon>Nostocales</taxon>
        <taxon>Nostocaceae</taxon>
        <taxon>Nostoc</taxon>
    </lineage>
</organism>
<dbReference type="Pfam" id="PF07993">
    <property type="entry name" value="NAD_binding_4"/>
    <property type="match status" value="1"/>
</dbReference>
<name>A0A5P8WDC9_9NOSO</name>
<dbReference type="PANTHER" id="PTHR44845:SF6">
    <property type="entry name" value="BETA-ALANINE-ACTIVATING ENZYME"/>
    <property type="match status" value="1"/>
</dbReference>
<keyword evidence="2" id="KW-0597">Phosphoprotein</keyword>
<evidence type="ECO:0000313" key="4">
    <source>
        <dbReference type="EMBL" id="QFS50827.1"/>
    </source>
</evidence>
<gene>
    <name evidence="4" type="ORF">GXM_08321</name>
</gene>
<dbReference type="PROSITE" id="PS00455">
    <property type="entry name" value="AMP_BINDING"/>
    <property type="match status" value="1"/>
</dbReference>
<dbReference type="NCBIfam" id="TIGR01733">
    <property type="entry name" value="AA-adenyl-dom"/>
    <property type="match status" value="1"/>
</dbReference>
<dbReference type="RefSeq" id="WP_152591639.1">
    <property type="nucleotide sequence ID" value="NZ_CP045227.1"/>
</dbReference>
<dbReference type="InterPro" id="IPR013120">
    <property type="entry name" value="FAR_NAD-bd"/>
</dbReference>
<dbReference type="EMBL" id="CP045227">
    <property type="protein sequence ID" value="QFS50827.1"/>
    <property type="molecule type" value="Genomic_DNA"/>
</dbReference>
<dbReference type="InterPro" id="IPR020845">
    <property type="entry name" value="AMP-binding_CS"/>
</dbReference>
<dbReference type="InterPro" id="IPR045851">
    <property type="entry name" value="AMP-bd_C_sf"/>
</dbReference>
<reference evidence="4 5" key="1">
    <citation type="submission" date="2019-10" db="EMBL/GenBank/DDBJ databases">
        <title>Genomic and transcriptomic insights into the perfect genentic adaptation of a filamentous nitrogen-fixing cyanobacterium to rice fields.</title>
        <authorList>
            <person name="Chen Z."/>
        </authorList>
    </citation>
    <scope>NUCLEOTIDE SEQUENCE [LARGE SCALE GENOMIC DNA]</scope>
    <source>
        <strain evidence="4">CCNUC1</strain>
    </source>
</reference>
<dbReference type="Gene3D" id="1.10.1200.10">
    <property type="entry name" value="ACP-like"/>
    <property type="match status" value="1"/>
</dbReference>
<dbReference type="PROSITE" id="PS50075">
    <property type="entry name" value="CARRIER"/>
    <property type="match status" value="1"/>
</dbReference>
<dbReference type="AlphaFoldDB" id="A0A5P8WDC9"/>
<evidence type="ECO:0000259" key="3">
    <source>
        <dbReference type="PROSITE" id="PS50075"/>
    </source>
</evidence>
<dbReference type="Gene3D" id="3.40.50.720">
    <property type="entry name" value="NAD(P)-binding Rossmann-like Domain"/>
    <property type="match status" value="1"/>
</dbReference>
<dbReference type="PANTHER" id="PTHR44845">
    <property type="entry name" value="CARRIER DOMAIN-CONTAINING PROTEIN"/>
    <property type="match status" value="1"/>
</dbReference>
<dbReference type="FunFam" id="3.30.300.30:FF:000010">
    <property type="entry name" value="Enterobactin synthetase component F"/>
    <property type="match status" value="1"/>
</dbReference>
<dbReference type="FunFam" id="3.40.50.980:FF:000001">
    <property type="entry name" value="Non-ribosomal peptide synthetase"/>
    <property type="match status" value="1"/>
</dbReference>
<dbReference type="Gene3D" id="3.30.300.30">
    <property type="match status" value="1"/>
</dbReference>
<accession>A0A5P8WDC9</accession>
<dbReference type="InterPro" id="IPR009081">
    <property type="entry name" value="PP-bd_ACP"/>
</dbReference>
<dbReference type="InterPro" id="IPR000873">
    <property type="entry name" value="AMP-dep_synth/lig_dom"/>
</dbReference>
<evidence type="ECO:0000313" key="5">
    <source>
        <dbReference type="Proteomes" id="UP000326678"/>
    </source>
</evidence>
<dbReference type="CDD" id="cd05235">
    <property type="entry name" value="SDR_e1"/>
    <property type="match status" value="1"/>
</dbReference>
<dbReference type="GO" id="GO:0044550">
    <property type="term" value="P:secondary metabolite biosynthetic process"/>
    <property type="evidence" value="ECO:0007669"/>
    <property type="project" value="UniProtKB-ARBA"/>
</dbReference>
<dbReference type="Gene3D" id="2.30.38.10">
    <property type="entry name" value="Luciferase, Domain 3"/>
    <property type="match status" value="1"/>
</dbReference>
<dbReference type="Pfam" id="PF00501">
    <property type="entry name" value="AMP-binding"/>
    <property type="match status" value="1"/>
</dbReference>
<evidence type="ECO:0000256" key="1">
    <source>
        <dbReference type="ARBA" id="ARBA00022450"/>
    </source>
</evidence>
<protein>
    <submittedName>
        <fullName evidence="4">Phenylalanine racemase</fullName>
    </submittedName>
</protein>
<dbReference type="SUPFAM" id="SSF56801">
    <property type="entry name" value="Acetyl-CoA synthetase-like"/>
    <property type="match status" value="1"/>
</dbReference>
<proteinExistence type="predicted"/>
<dbReference type="SUPFAM" id="SSF51735">
    <property type="entry name" value="NAD(P)-binding Rossmann-fold domains"/>
    <property type="match status" value="1"/>
</dbReference>
<keyword evidence="5" id="KW-1185">Reference proteome</keyword>
<keyword evidence="1" id="KW-0596">Phosphopantetheine</keyword>
<dbReference type="KEGG" id="nsh:GXM_08321"/>
<evidence type="ECO:0000256" key="2">
    <source>
        <dbReference type="ARBA" id="ARBA00022553"/>
    </source>
</evidence>
<dbReference type="Proteomes" id="UP000326678">
    <property type="component" value="Chromosome Gxm2"/>
</dbReference>
<dbReference type="InterPro" id="IPR036736">
    <property type="entry name" value="ACP-like_sf"/>
</dbReference>
<sequence>MKLNYQGYQDIAIHQLVEKQVLLTPNKVAIIFHNQQLTYRELNEKANQLAHYLQSLGVASETLVGICVERSLDMVIGLLAILKAGGAYVPLDPSYPLERLAFMLEDSQLSVLVTQQHLSEKLTSHSAKIVALDSDWEVIAEYSHENPINQVCADNLAYVIYTSGSTGKPKGVEIVHGAVVNFLASMQQEPGLTSQDVLLAVTTISFDIAVLELFLPLTVGAATVIVSREVAADAIQLSKTINDSGATVMQATPATWRMLLAIDWEGNQHLKILCGGEVLTRHLANQLLERSSSVWNMYGPTETTIWSTVDKVEPGDRSIGIGRPILNTQIYILKEPSRRKNDVLKPVFGEEEGQLYIGGLGLARGYWNRPDLTSEKFITYPFSDEPTDILYKTGDLARYLPDGSICIIGRIDHQVKIRGHRIELGDIEATLSQHHQVQECVVIVREDSPGDMRLVAYVVLKPQLSNIRSAQLRAWLKEKLPDYMVPAIVMSIDKLPLTPNYKVDRRALPLPTLDFMEEFVHPRTDLEKQLSQIWTAILGLEVDIYQNFLESGGNSLTSAVLLYRINETFKIELPLECLFKAPTIASLAEVIQSVQASGSAAPFTTNLDEMRADAVLEPTIHPLTTTKTEPQHIFLTGATGFIGAFLLKELLQQNAQATVYCLVRANSLDAASDRLRQSLERYEIWQEGFGKRIVPVLGDLSQPLLGLSEAQFRELADRIEVIYHSGASVNLVYPYTALRGTNVFGTREVLRLAVYTKTIPVHYISTLDVFQSSEYQDKTVILETDDLLSGEGYLDGYSQSKWVAEKLVLAARDRGLPCCIYRLGMITGHSQTGAFQPSNMISRMIKGFIQMGYAPKWELKMNLTPVDYVARAIAYLSCQPESYGETFHLLSPYVLSLNELVADLNSLSYPVTAIPFYQWQAKLLDMPTENALTPMASLFTKKVSNQQKTFIETTALASSQVFDSRNTQMGLAGTDIICSPINSSVLKAYLSYFRRCGFLTQFTHLTHIS</sequence>
<dbReference type="Gene3D" id="3.40.50.980">
    <property type="match status" value="2"/>
</dbReference>
<dbReference type="InterPro" id="IPR025110">
    <property type="entry name" value="AMP-bd_C"/>
</dbReference>
<dbReference type="NCBIfam" id="TIGR01746">
    <property type="entry name" value="Thioester-redct"/>
    <property type="match status" value="1"/>
</dbReference>
<dbReference type="GO" id="GO:0043041">
    <property type="term" value="P:amino acid activation for nonribosomal peptide biosynthetic process"/>
    <property type="evidence" value="ECO:0007669"/>
    <property type="project" value="UniProtKB-ARBA"/>
</dbReference>
<dbReference type="InterPro" id="IPR036291">
    <property type="entry name" value="NAD(P)-bd_dom_sf"/>
</dbReference>
<dbReference type="SUPFAM" id="SSF47336">
    <property type="entry name" value="ACP-like"/>
    <property type="match status" value="1"/>
</dbReference>
<dbReference type="Pfam" id="PF00550">
    <property type="entry name" value="PP-binding"/>
    <property type="match status" value="1"/>
</dbReference>
<feature type="domain" description="Carrier" evidence="3">
    <location>
        <begin position="521"/>
        <end position="595"/>
    </location>
</feature>
<dbReference type="FunFam" id="3.40.50.12780:FF:000012">
    <property type="entry name" value="Non-ribosomal peptide synthetase"/>
    <property type="match status" value="1"/>
</dbReference>
<dbReference type="Pfam" id="PF13193">
    <property type="entry name" value="AMP-binding_C"/>
    <property type="match status" value="1"/>
</dbReference>
<dbReference type="InterPro" id="IPR010080">
    <property type="entry name" value="Thioester_reductase-like_dom"/>
</dbReference>
<dbReference type="InterPro" id="IPR010071">
    <property type="entry name" value="AA_adenyl_dom"/>
</dbReference>
<dbReference type="CDD" id="cd12116">
    <property type="entry name" value="A_NRPS_Ta1_like"/>
    <property type="match status" value="1"/>
</dbReference>